<dbReference type="EMBL" id="CM037014">
    <property type="protein sequence ID" value="KAH7687041.1"/>
    <property type="molecule type" value="Genomic_DNA"/>
</dbReference>
<comment type="caution">
    <text evidence="1">The sequence shown here is derived from an EMBL/GenBank/DDBJ whole genome shotgun (WGS) entry which is preliminary data.</text>
</comment>
<organism evidence="1 2">
    <name type="scientific">Dioscorea alata</name>
    <name type="common">Purple yam</name>
    <dbReference type="NCBI Taxonomy" id="55571"/>
    <lineage>
        <taxon>Eukaryota</taxon>
        <taxon>Viridiplantae</taxon>
        <taxon>Streptophyta</taxon>
        <taxon>Embryophyta</taxon>
        <taxon>Tracheophyta</taxon>
        <taxon>Spermatophyta</taxon>
        <taxon>Magnoliopsida</taxon>
        <taxon>Liliopsida</taxon>
        <taxon>Dioscoreales</taxon>
        <taxon>Dioscoreaceae</taxon>
        <taxon>Dioscorea</taxon>
    </lineage>
</organism>
<gene>
    <name evidence="1" type="ORF">IHE45_04G143600</name>
</gene>
<protein>
    <submittedName>
        <fullName evidence="1">Filament-like plant protein</fullName>
    </submittedName>
</protein>
<sequence length="1060" mass="118750">MDKRSWPWKKKSSEKAAAAAAAAATATADSVSSSDGNQADQTSAKSVNYVQISAETYNHLTELEDQVKVLNEKLTSAQSEIANKDVLVKQHTKVAEEAVTGWEKAEEEALALKQQLESVTLLKVRAEDRASHLDGALKECMKQVRNVKEESEQKLHDVIFAKTKQWEKVKSELEARIHDFEEELLRASAENAALSRSLQERSNMLMKVSDEKSQADAEIEVLKSNLQSCEREISSLKYELHIASKELEIRNEEKNMSVRSADVANKQHVEDVKKITKLEAECQRLRGLVRKKLPGPAALAQMKLEVENLGRDYSEPRGRRSSARSSSPHFAPASEFAFENFQQCRKENEFLTARLLAMEEETKMLKEALANRNSELQVSRDMCASTANKLLSMEAEMNSMNQQKGPSKTNMDITVEHSFNNSKPPSLTSMSEDGIDEEGSESWATALVSGLSQIKKERDAKKADNSNHLDLMDDFLEMERLACLSTEANVTTTPSENGIDKKIAPCADAIHMVQNDGNEDDPTKLQSSCKKQLERSFQPNGTNVPFSKLQSRITSIFESQSPDTDLNKVVEDIRSIVQDVQEELSDLPVSCAIQGSQSMGSPNQKHYHEDMKEIEENVKSSKQISKSLKNAISQIHEFVLMLGKEAVEIQGRSPDDFNKKLEKFSESVSRVLSEEVVLDEFIMAFSHILSETSELSFNLLRNKRNEEEGNSSDYVDKVTLLENKVAQHDPTKERFSGVSLDSHSLANPGIEGPVGHDYDLMNTLEKCSFEELEQLKLEKKNMEMDLARCTESLECTKIQLVETEQHLSELKSELAACQKSYSLAETQLKCMAESYKSLESRTQELESEIDQLRMKAEALDDELQEEKRCHQDDLAKYKELQEKMERNEKCATCSIPVEGDSDIKTKQEKEIAAAAEKLAECQETIFLLSKQLNAMRPPAELMASSLNDGRRMSDGIVEDEPSSSGFHPRSLPSPQQSDYSETEKVGGNNTRITGGESPLDGYMIPSDNESSSFPRSPVSSKRQKQRSSRSSSSSSISSVMVTEKHGRGFSRFFSKSKNDH</sequence>
<accession>A0ACB7WG26</accession>
<reference evidence="2" key="1">
    <citation type="journal article" date="2022" name="Nat. Commun.">
        <title>Chromosome evolution and the genetic basis of agronomically important traits in greater yam.</title>
        <authorList>
            <person name="Bredeson J.V."/>
            <person name="Lyons J.B."/>
            <person name="Oniyinde I.O."/>
            <person name="Okereke N.R."/>
            <person name="Kolade O."/>
            <person name="Nnabue I."/>
            <person name="Nwadili C.O."/>
            <person name="Hribova E."/>
            <person name="Parker M."/>
            <person name="Nwogha J."/>
            <person name="Shu S."/>
            <person name="Carlson J."/>
            <person name="Kariba R."/>
            <person name="Muthemba S."/>
            <person name="Knop K."/>
            <person name="Barton G.J."/>
            <person name="Sherwood A.V."/>
            <person name="Lopez-Montes A."/>
            <person name="Asiedu R."/>
            <person name="Jamnadass R."/>
            <person name="Muchugi A."/>
            <person name="Goodstein D."/>
            <person name="Egesi C.N."/>
            <person name="Featherston J."/>
            <person name="Asfaw A."/>
            <person name="Simpson G.G."/>
            <person name="Dolezel J."/>
            <person name="Hendre P.S."/>
            <person name="Van Deynze A."/>
            <person name="Kumar P.L."/>
            <person name="Obidiegwu J.E."/>
            <person name="Bhattacharjee R."/>
            <person name="Rokhsar D.S."/>
        </authorList>
    </citation>
    <scope>NUCLEOTIDE SEQUENCE [LARGE SCALE GENOMIC DNA]</scope>
    <source>
        <strain evidence="2">cv. TDa95/00328</strain>
    </source>
</reference>
<evidence type="ECO:0000313" key="1">
    <source>
        <dbReference type="EMBL" id="KAH7687041.1"/>
    </source>
</evidence>
<keyword evidence="2" id="KW-1185">Reference proteome</keyword>
<dbReference type="Proteomes" id="UP000827976">
    <property type="component" value="Chromosome 4"/>
</dbReference>
<name>A0ACB7WG26_DIOAL</name>
<proteinExistence type="predicted"/>
<evidence type="ECO:0000313" key="2">
    <source>
        <dbReference type="Proteomes" id="UP000827976"/>
    </source>
</evidence>